<dbReference type="AlphaFoldDB" id="A0A3R7Q2T8"/>
<evidence type="ECO:0000256" key="2">
    <source>
        <dbReference type="ARBA" id="ARBA00023125"/>
    </source>
</evidence>
<keyword evidence="10" id="KW-1185">Reference proteome</keyword>
<evidence type="ECO:0000313" key="10">
    <source>
        <dbReference type="Proteomes" id="UP000283509"/>
    </source>
</evidence>
<evidence type="ECO:0000256" key="4">
    <source>
        <dbReference type="ARBA" id="ARBA00023242"/>
    </source>
</evidence>
<evidence type="ECO:0000256" key="6">
    <source>
        <dbReference type="RuleBase" id="RU000682"/>
    </source>
</evidence>
<organism evidence="9 10">
    <name type="scientific">Penaeus vannamei</name>
    <name type="common">Whiteleg shrimp</name>
    <name type="synonym">Litopenaeus vannamei</name>
    <dbReference type="NCBI Taxonomy" id="6689"/>
    <lineage>
        <taxon>Eukaryota</taxon>
        <taxon>Metazoa</taxon>
        <taxon>Ecdysozoa</taxon>
        <taxon>Arthropoda</taxon>
        <taxon>Crustacea</taxon>
        <taxon>Multicrustacea</taxon>
        <taxon>Malacostraca</taxon>
        <taxon>Eumalacostraca</taxon>
        <taxon>Eucarida</taxon>
        <taxon>Decapoda</taxon>
        <taxon>Dendrobranchiata</taxon>
        <taxon>Penaeoidea</taxon>
        <taxon>Penaeidae</taxon>
        <taxon>Penaeus</taxon>
    </lineage>
</organism>
<comment type="caution">
    <text evidence="9">The sequence shown here is derived from an EMBL/GenBank/DDBJ whole genome shotgun (WGS) entry which is preliminary data.</text>
</comment>
<dbReference type="GO" id="GO:0005634">
    <property type="term" value="C:nucleus"/>
    <property type="evidence" value="ECO:0007669"/>
    <property type="project" value="UniProtKB-SubCell"/>
</dbReference>
<evidence type="ECO:0000313" key="9">
    <source>
        <dbReference type="EMBL" id="ROT84530.1"/>
    </source>
</evidence>
<feature type="DNA-binding region" description="Homeobox" evidence="5">
    <location>
        <begin position="195"/>
        <end position="239"/>
    </location>
</feature>
<keyword evidence="4 5" id="KW-0539">Nucleus</keyword>
<dbReference type="GO" id="GO:0000978">
    <property type="term" value="F:RNA polymerase II cis-regulatory region sequence-specific DNA binding"/>
    <property type="evidence" value="ECO:0007669"/>
    <property type="project" value="TreeGrafter"/>
</dbReference>
<dbReference type="GO" id="GO:0000981">
    <property type="term" value="F:DNA-binding transcription factor activity, RNA polymerase II-specific"/>
    <property type="evidence" value="ECO:0007669"/>
    <property type="project" value="TreeGrafter"/>
</dbReference>
<comment type="subcellular location">
    <subcellularLocation>
        <location evidence="1 5 6">Nucleus</location>
    </subcellularLocation>
</comment>
<dbReference type="InterPro" id="IPR009057">
    <property type="entry name" value="Homeodomain-like_sf"/>
</dbReference>
<reference evidence="9 10" key="2">
    <citation type="submission" date="2019-01" db="EMBL/GenBank/DDBJ databases">
        <title>The decoding of complex shrimp genome reveals the adaptation for benthos swimmer, frequently molting mechanism and breeding impact on genome.</title>
        <authorList>
            <person name="Sun Y."/>
            <person name="Gao Y."/>
            <person name="Yu Y."/>
        </authorList>
    </citation>
    <scope>NUCLEOTIDE SEQUENCE [LARGE SCALE GENOMIC DNA]</scope>
    <source>
        <tissue evidence="9">Muscle</tissue>
    </source>
</reference>
<feature type="domain" description="Homeobox" evidence="8">
    <location>
        <begin position="193"/>
        <end position="238"/>
    </location>
</feature>
<feature type="compositionally biased region" description="Polar residues" evidence="7">
    <location>
        <begin position="338"/>
        <end position="362"/>
    </location>
</feature>
<feature type="region of interest" description="Disordered" evidence="7">
    <location>
        <begin position="335"/>
        <end position="378"/>
    </location>
</feature>
<dbReference type="EMBL" id="QCYY01000531">
    <property type="protein sequence ID" value="ROT84530.1"/>
    <property type="molecule type" value="Genomic_DNA"/>
</dbReference>
<dbReference type="OrthoDB" id="6159439at2759"/>
<evidence type="ECO:0000256" key="3">
    <source>
        <dbReference type="ARBA" id="ARBA00023155"/>
    </source>
</evidence>
<protein>
    <recommendedName>
        <fullName evidence="8">Homeobox domain-containing protein</fullName>
    </recommendedName>
</protein>
<dbReference type="CDD" id="cd00086">
    <property type="entry name" value="homeodomain"/>
    <property type="match status" value="1"/>
</dbReference>
<dbReference type="Gene3D" id="1.10.10.60">
    <property type="entry name" value="Homeodomain-like"/>
    <property type="match status" value="1"/>
</dbReference>
<dbReference type="Proteomes" id="UP000283509">
    <property type="component" value="Unassembled WGS sequence"/>
</dbReference>
<keyword evidence="3 5" id="KW-0371">Homeobox</keyword>
<feature type="compositionally biased region" description="Low complexity" evidence="7">
    <location>
        <begin position="369"/>
        <end position="378"/>
    </location>
</feature>
<evidence type="ECO:0000256" key="5">
    <source>
        <dbReference type="PROSITE-ProRule" id="PRU00108"/>
    </source>
</evidence>
<dbReference type="Pfam" id="PF00046">
    <property type="entry name" value="Homeodomain"/>
    <property type="match status" value="1"/>
</dbReference>
<feature type="region of interest" description="Disordered" evidence="7">
    <location>
        <begin position="16"/>
        <end position="61"/>
    </location>
</feature>
<dbReference type="PANTHER" id="PTHR24339">
    <property type="entry name" value="HOMEOBOX PROTEIN EMX-RELATED"/>
    <property type="match status" value="1"/>
</dbReference>
<evidence type="ECO:0000259" key="8">
    <source>
        <dbReference type="PROSITE" id="PS50071"/>
    </source>
</evidence>
<evidence type="ECO:0000256" key="7">
    <source>
        <dbReference type="SAM" id="MobiDB-lite"/>
    </source>
</evidence>
<dbReference type="PROSITE" id="PS50071">
    <property type="entry name" value="HOMEOBOX_2"/>
    <property type="match status" value="1"/>
</dbReference>
<proteinExistence type="predicted"/>
<sequence length="409" mass="44248">MPCAPLMKPKLGFSIESLVGGKGGSEGRGSPPLADTCSDRGVSPPTSMPPSPLSPGPPAFSDLRAPLAMRALLEDKPLPIQRPQPINGATQRPSQEVSLPPSLLAAAKLPTGFPPALLPHQLNLAALPQLQGLPGAFPPHLNPLMMGGNVPGLAAHLPREYPLYPWLLSRHGRVFPHGLPSPEQLAYLLQPFRKPKRIRTAFSPSQLLKLEQAFEKNQYVVGAERKQLAQSLNLSETQTCPLEATPANSRPYLLTAAHGTAAGGGTARLLHYKDLVYAHGAEVQVPTGESGRRRRASGWRRARGLELVTDKQDCLGIVLTARNAWVSYTLRERGGTTKGNRVQQQVTRESKMVQEQGNQSRVSPRETKTPLGTLPLTPSPTACKTRAKVCELCIADAPDIRRFIDKTED</sequence>
<reference evidence="9 10" key="1">
    <citation type="submission" date="2018-04" db="EMBL/GenBank/DDBJ databases">
        <authorList>
            <person name="Zhang X."/>
            <person name="Yuan J."/>
            <person name="Li F."/>
            <person name="Xiang J."/>
        </authorList>
    </citation>
    <scope>NUCLEOTIDE SEQUENCE [LARGE SCALE GENOMIC DNA]</scope>
    <source>
        <tissue evidence="9">Muscle</tissue>
    </source>
</reference>
<dbReference type="SMART" id="SM00389">
    <property type="entry name" value="HOX"/>
    <property type="match status" value="1"/>
</dbReference>
<gene>
    <name evidence="9" type="ORF">C7M84_022290</name>
</gene>
<dbReference type="SUPFAM" id="SSF46689">
    <property type="entry name" value="Homeodomain-like"/>
    <property type="match status" value="1"/>
</dbReference>
<dbReference type="PANTHER" id="PTHR24339:SF28">
    <property type="entry name" value="E5-RELATED"/>
    <property type="match status" value="1"/>
</dbReference>
<evidence type="ECO:0000256" key="1">
    <source>
        <dbReference type="ARBA" id="ARBA00004123"/>
    </source>
</evidence>
<accession>A0A3R7Q2T8</accession>
<feature type="compositionally biased region" description="Pro residues" evidence="7">
    <location>
        <begin position="46"/>
        <end position="58"/>
    </location>
</feature>
<name>A0A3R7Q2T8_PENVA</name>
<dbReference type="InterPro" id="IPR001356">
    <property type="entry name" value="HD"/>
</dbReference>
<keyword evidence="2 5" id="KW-0238">DNA-binding</keyword>
<dbReference type="InterPro" id="IPR050877">
    <property type="entry name" value="EMX-VAX-Noto_Homeobox_TFs"/>
</dbReference>